<keyword evidence="3" id="KW-1185">Reference proteome</keyword>
<feature type="domain" description="Lipid/polyisoprenoid-binding YceI-like" evidence="1">
    <location>
        <begin position="42"/>
        <end position="212"/>
    </location>
</feature>
<evidence type="ECO:0000259" key="1">
    <source>
        <dbReference type="SMART" id="SM00867"/>
    </source>
</evidence>
<dbReference type="InterPro" id="IPR036761">
    <property type="entry name" value="TTHA0802/YceI-like_sf"/>
</dbReference>
<dbReference type="InterPro" id="IPR007372">
    <property type="entry name" value="Lipid/polyisoprenoid-bd_YceI"/>
</dbReference>
<reference evidence="2 3" key="1">
    <citation type="submission" date="2017-07" db="EMBL/GenBank/DDBJ databases">
        <authorList>
            <person name="Sun Z.S."/>
            <person name="Albrecht U."/>
            <person name="Echele G."/>
            <person name="Lee C.C."/>
        </authorList>
    </citation>
    <scope>NUCLEOTIDE SEQUENCE [LARGE SCALE GENOMIC DNA]</scope>
    <source>
        <strain evidence="3">type strain: KCTC 22618</strain>
    </source>
</reference>
<dbReference type="PANTHER" id="PTHR34406">
    <property type="entry name" value="PROTEIN YCEI"/>
    <property type="match status" value="1"/>
</dbReference>
<dbReference type="SMART" id="SM00867">
    <property type="entry name" value="YceI"/>
    <property type="match status" value="1"/>
</dbReference>
<evidence type="ECO:0000313" key="2">
    <source>
        <dbReference type="EMBL" id="SNR17327.1"/>
    </source>
</evidence>
<dbReference type="KEGG" id="tje:TJEJU_3688"/>
<gene>
    <name evidence="2" type="primary">yceI</name>
    <name evidence="2" type="ORF">TJEJU_3688</name>
</gene>
<dbReference type="PROSITE" id="PS51257">
    <property type="entry name" value="PROKAR_LIPOPROTEIN"/>
    <property type="match status" value="1"/>
</dbReference>
<organism evidence="2 3">
    <name type="scientific">Tenacibaculum jejuense</name>
    <dbReference type="NCBI Taxonomy" id="584609"/>
    <lineage>
        <taxon>Bacteria</taxon>
        <taxon>Pseudomonadati</taxon>
        <taxon>Bacteroidota</taxon>
        <taxon>Flavobacteriia</taxon>
        <taxon>Flavobacteriales</taxon>
        <taxon>Flavobacteriaceae</taxon>
        <taxon>Tenacibaculum</taxon>
    </lineage>
</organism>
<dbReference type="Proteomes" id="UP000215214">
    <property type="component" value="Chromosome TJEJU"/>
</dbReference>
<dbReference type="RefSeq" id="WP_095074439.1">
    <property type="nucleotide sequence ID" value="NZ_LT899436.1"/>
</dbReference>
<dbReference type="EMBL" id="LT899436">
    <property type="protein sequence ID" value="SNR17327.1"/>
    <property type="molecule type" value="Genomic_DNA"/>
</dbReference>
<accession>A0A238UDQ4</accession>
<sequence>MKKLILSLAVIAIALTSCKSEKKVEAKEEVKVEQKVTNPIDSYNVNVAESTVTWKGAHPVGEGHNGTITIEKGLFDVEGGVLKAGEFTLDMKTISCSDLEGKKKAGLEGHLKNEDFFNVEKFPSSKFVVASSEVKDGKLHITGNLTIKDVTKSITIPATLTENGNDVTLKSEVFGVDRTDFGVKYGSGKFFDNLKNKAINDVIEFSFDIKARK</sequence>
<protein>
    <recommendedName>
        <fullName evidence="1">Lipid/polyisoprenoid-binding YceI-like domain-containing protein</fullName>
    </recommendedName>
</protein>
<dbReference type="Gene3D" id="2.40.128.110">
    <property type="entry name" value="Lipid/polyisoprenoid-binding, YceI-like"/>
    <property type="match status" value="1"/>
</dbReference>
<dbReference type="SUPFAM" id="SSF101874">
    <property type="entry name" value="YceI-like"/>
    <property type="match status" value="1"/>
</dbReference>
<proteinExistence type="predicted"/>
<name>A0A238UDQ4_9FLAO</name>
<dbReference type="PANTHER" id="PTHR34406:SF1">
    <property type="entry name" value="PROTEIN YCEI"/>
    <property type="match status" value="1"/>
</dbReference>
<dbReference type="OrthoDB" id="951410at2"/>
<dbReference type="Pfam" id="PF04264">
    <property type="entry name" value="YceI"/>
    <property type="match status" value="1"/>
</dbReference>
<evidence type="ECO:0000313" key="3">
    <source>
        <dbReference type="Proteomes" id="UP000215214"/>
    </source>
</evidence>
<dbReference type="AlphaFoldDB" id="A0A238UDQ4"/>